<dbReference type="CDD" id="cd00104">
    <property type="entry name" value="KAZAL_FS"/>
    <property type="match status" value="1"/>
</dbReference>
<sequence>MSTLDTEQVHIFKCFLVTFAFVQSVVAYHASHNYYLPSDENRYELPQNNYNKYIHFDNFDDASRSGRQINSGGFDWDSPSGSFNQNNVNRRRFNGWGSVSDDSSDSFIFEDDFDNRNFVRTTQRMPTTRRRRPTTPRVPISTVAIPGMGTPRTPCEDRCLSTPEYNPVCGDDDMTYFSRHRLICAQKCGKRVKLKHLGACSLLPPRG</sequence>
<dbReference type="Proteomes" id="UP001168821">
    <property type="component" value="Unassembled WGS sequence"/>
</dbReference>
<accession>A0AA38MRZ3</accession>
<evidence type="ECO:0000259" key="1">
    <source>
        <dbReference type="PROSITE" id="PS51465"/>
    </source>
</evidence>
<reference evidence="2" key="1">
    <citation type="journal article" date="2023" name="G3 (Bethesda)">
        <title>Whole genome assemblies of Zophobas morio and Tenebrio molitor.</title>
        <authorList>
            <person name="Kaur S."/>
            <person name="Stinson S.A."/>
            <person name="diCenzo G.C."/>
        </authorList>
    </citation>
    <scope>NUCLEOTIDE SEQUENCE</scope>
    <source>
        <strain evidence="2">QUZm001</strain>
    </source>
</reference>
<dbReference type="AlphaFoldDB" id="A0AA38MRZ3"/>
<dbReference type="InterPro" id="IPR039932">
    <property type="entry name" value="Spink4-like"/>
</dbReference>
<name>A0AA38MRZ3_9CUCU</name>
<dbReference type="EMBL" id="JALNTZ010000001">
    <property type="protein sequence ID" value="KAJ3666066.1"/>
    <property type="molecule type" value="Genomic_DNA"/>
</dbReference>
<dbReference type="InterPro" id="IPR036058">
    <property type="entry name" value="Kazal_dom_sf"/>
</dbReference>
<evidence type="ECO:0000313" key="2">
    <source>
        <dbReference type="EMBL" id="KAJ3666066.1"/>
    </source>
</evidence>
<dbReference type="GO" id="GO:0004867">
    <property type="term" value="F:serine-type endopeptidase inhibitor activity"/>
    <property type="evidence" value="ECO:0007669"/>
    <property type="project" value="InterPro"/>
</dbReference>
<proteinExistence type="predicted"/>
<dbReference type="Gene3D" id="3.30.60.30">
    <property type="match status" value="1"/>
</dbReference>
<protein>
    <recommendedName>
        <fullName evidence="1">Kazal-like domain-containing protein</fullName>
    </recommendedName>
</protein>
<dbReference type="SUPFAM" id="SSF100895">
    <property type="entry name" value="Kazal-type serine protease inhibitors"/>
    <property type="match status" value="1"/>
</dbReference>
<feature type="domain" description="Kazal-like" evidence="1">
    <location>
        <begin position="149"/>
        <end position="202"/>
    </location>
</feature>
<dbReference type="PROSITE" id="PS51465">
    <property type="entry name" value="KAZAL_2"/>
    <property type="match status" value="1"/>
</dbReference>
<dbReference type="Pfam" id="PF07648">
    <property type="entry name" value="Kazal_2"/>
    <property type="match status" value="1"/>
</dbReference>
<gene>
    <name evidence="2" type="ORF">Zmor_001521</name>
</gene>
<comment type="caution">
    <text evidence="2">The sequence shown here is derived from an EMBL/GenBank/DDBJ whole genome shotgun (WGS) entry which is preliminary data.</text>
</comment>
<dbReference type="PANTHER" id="PTHR21179:SF1">
    <property type="entry name" value="KAZ1-TYPE SERINE PROTEASE INHIBITOR-LIKE PROTEIN TYPE EPSILON-RELATED"/>
    <property type="match status" value="1"/>
</dbReference>
<dbReference type="InterPro" id="IPR002350">
    <property type="entry name" value="Kazal_dom"/>
</dbReference>
<keyword evidence="3" id="KW-1185">Reference proteome</keyword>
<dbReference type="PANTHER" id="PTHR21179">
    <property type="entry name" value="SERINE-TYPE ENDOPEPTIDASE INHIBITOR"/>
    <property type="match status" value="1"/>
</dbReference>
<organism evidence="2 3">
    <name type="scientific">Zophobas morio</name>
    <dbReference type="NCBI Taxonomy" id="2755281"/>
    <lineage>
        <taxon>Eukaryota</taxon>
        <taxon>Metazoa</taxon>
        <taxon>Ecdysozoa</taxon>
        <taxon>Arthropoda</taxon>
        <taxon>Hexapoda</taxon>
        <taxon>Insecta</taxon>
        <taxon>Pterygota</taxon>
        <taxon>Neoptera</taxon>
        <taxon>Endopterygota</taxon>
        <taxon>Coleoptera</taxon>
        <taxon>Polyphaga</taxon>
        <taxon>Cucujiformia</taxon>
        <taxon>Tenebrionidae</taxon>
        <taxon>Zophobas</taxon>
    </lineage>
</organism>
<evidence type="ECO:0000313" key="3">
    <source>
        <dbReference type="Proteomes" id="UP001168821"/>
    </source>
</evidence>